<dbReference type="CDD" id="cd04867">
    <property type="entry name" value="TGS_YchF_OLA1"/>
    <property type="match status" value="1"/>
</dbReference>
<dbReference type="SUPFAM" id="SSF52540">
    <property type="entry name" value="P-loop containing nucleoside triphosphate hydrolases"/>
    <property type="match status" value="1"/>
</dbReference>
<dbReference type="STRING" id="1817867.A3F83_07770"/>
<dbReference type="Gene3D" id="3.40.50.300">
    <property type="entry name" value="P-loop containing nucleotide triphosphate hydrolases"/>
    <property type="match status" value="1"/>
</dbReference>
<dbReference type="GO" id="GO:0016887">
    <property type="term" value="F:ATP hydrolysis activity"/>
    <property type="evidence" value="ECO:0007669"/>
    <property type="project" value="InterPro"/>
</dbReference>
<dbReference type="EMBL" id="MFIX01000168">
    <property type="protein sequence ID" value="OGG02875.1"/>
    <property type="molecule type" value="Genomic_DNA"/>
</dbReference>
<comment type="caution">
    <text evidence="6">The sequence shown here is derived from an EMBL/GenBank/DDBJ whole genome shotgun (WGS) entry which is preliminary data.</text>
</comment>
<feature type="domain" description="TGS" evidence="5">
    <location>
        <begin position="263"/>
        <end position="346"/>
    </location>
</feature>
<keyword evidence="2" id="KW-0479">Metal-binding</keyword>
<sequence>MKIGLIGFPLSGKTTVFNTLTGLHARVDSFHASGKEANVGLIKVPDRRVEALSAIYEPKKTTYAEISFVDLAGISGASGSGFEANALNLMRQVDAFTFVIRAFPGEEVLHPLGGVDPLRDIRALEEELQLADLIVIEKRQARIEKEGKRGSAEHALLERLTGILESGTPLRETEFSAEELKSLAGFGFLSLKPCLLLLNTGEDNVRGDPAVMVKYTRAIAFCAELERQVAELPAEEQGEFLQALGIAEPAREKFIRAAYDLLKLISFFTVGKDEVKAWTIDRGTEAVKAAGKIHSDIERGFIRAEVVSYEDFIQEPNMTRMKELGQLRLEGKTYPVADGDIINFRFNV</sequence>
<evidence type="ECO:0000256" key="3">
    <source>
        <dbReference type="ARBA" id="ARBA00022741"/>
    </source>
</evidence>
<evidence type="ECO:0000313" key="6">
    <source>
        <dbReference type="EMBL" id="OGG02875.1"/>
    </source>
</evidence>
<dbReference type="AlphaFoldDB" id="A0A1F5YRY4"/>
<dbReference type="GO" id="GO:0005524">
    <property type="term" value="F:ATP binding"/>
    <property type="evidence" value="ECO:0007669"/>
    <property type="project" value="UniProtKB-KW"/>
</dbReference>
<dbReference type="InterPro" id="IPR012675">
    <property type="entry name" value="Beta-grasp_dom_sf"/>
</dbReference>
<keyword evidence="3" id="KW-0547">Nucleotide-binding</keyword>
<dbReference type="PANTHER" id="PTHR23305">
    <property type="entry name" value="OBG GTPASE FAMILY"/>
    <property type="match status" value="1"/>
</dbReference>
<keyword evidence="4" id="KW-0067">ATP-binding</keyword>
<dbReference type="InterPro" id="IPR027417">
    <property type="entry name" value="P-loop_NTPase"/>
</dbReference>
<protein>
    <submittedName>
        <fullName evidence="6">Redox-regulated ATPase YchF</fullName>
    </submittedName>
</protein>
<organism evidence="6 7">
    <name type="scientific">Candidatus Glassbacteria bacterium RIFCSPLOWO2_12_FULL_58_11</name>
    <dbReference type="NCBI Taxonomy" id="1817867"/>
    <lineage>
        <taxon>Bacteria</taxon>
        <taxon>Candidatus Glassiibacteriota</taxon>
    </lineage>
</organism>
<evidence type="ECO:0000256" key="1">
    <source>
        <dbReference type="ARBA" id="ARBA00001946"/>
    </source>
</evidence>
<dbReference type="FunFam" id="3.10.20.30:FF:000001">
    <property type="entry name" value="Ribosome-binding ATPase YchF"/>
    <property type="match status" value="1"/>
</dbReference>
<evidence type="ECO:0000259" key="5">
    <source>
        <dbReference type="PROSITE" id="PS51880"/>
    </source>
</evidence>
<gene>
    <name evidence="6" type="ORF">A3F83_07770</name>
</gene>
<dbReference type="Gene3D" id="1.10.150.300">
    <property type="entry name" value="TGS-like domain"/>
    <property type="match status" value="1"/>
</dbReference>
<dbReference type="InterPro" id="IPR004396">
    <property type="entry name" value="ATPase_YchF/OLA1"/>
</dbReference>
<dbReference type="PANTHER" id="PTHR23305:SF18">
    <property type="entry name" value="OBG-TYPE G DOMAIN-CONTAINING PROTEIN"/>
    <property type="match status" value="1"/>
</dbReference>
<dbReference type="InterPro" id="IPR023192">
    <property type="entry name" value="TGS-like_dom_sf"/>
</dbReference>
<dbReference type="InterPro" id="IPR004095">
    <property type="entry name" value="TGS"/>
</dbReference>
<dbReference type="Proteomes" id="UP000179129">
    <property type="component" value="Unassembled WGS sequence"/>
</dbReference>
<evidence type="ECO:0000256" key="4">
    <source>
        <dbReference type="ARBA" id="ARBA00022840"/>
    </source>
</evidence>
<dbReference type="NCBIfam" id="TIGR00092">
    <property type="entry name" value="redox-regulated ATPase YchF"/>
    <property type="match status" value="1"/>
</dbReference>
<dbReference type="Gene3D" id="3.10.20.30">
    <property type="match status" value="1"/>
</dbReference>
<dbReference type="PIRSF" id="PIRSF006641">
    <property type="entry name" value="CHP00092"/>
    <property type="match status" value="1"/>
</dbReference>
<dbReference type="InterPro" id="IPR012676">
    <property type="entry name" value="TGS-like"/>
</dbReference>
<dbReference type="PRINTS" id="PR00326">
    <property type="entry name" value="GTP1OBG"/>
</dbReference>
<evidence type="ECO:0000256" key="2">
    <source>
        <dbReference type="ARBA" id="ARBA00022723"/>
    </source>
</evidence>
<dbReference type="SUPFAM" id="SSF81271">
    <property type="entry name" value="TGS-like"/>
    <property type="match status" value="1"/>
</dbReference>
<comment type="cofactor">
    <cofactor evidence="1">
        <name>Mg(2+)</name>
        <dbReference type="ChEBI" id="CHEBI:18420"/>
    </cofactor>
</comment>
<name>A0A1F5YRY4_9BACT</name>
<dbReference type="GO" id="GO:0046872">
    <property type="term" value="F:metal ion binding"/>
    <property type="evidence" value="ECO:0007669"/>
    <property type="project" value="UniProtKB-KW"/>
</dbReference>
<dbReference type="Pfam" id="PF01926">
    <property type="entry name" value="MMR_HSR1"/>
    <property type="match status" value="1"/>
</dbReference>
<dbReference type="InterPro" id="IPR006073">
    <property type="entry name" value="GTP-bd"/>
</dbReference>
<dbReference type="InterPro" id="IPR013029">
    <property type="entry name" value="YchF_C"/>
</dbReference>
<dbReference type="Pfam" id="PF06071">
    <property type="entry name" value="YchF-GTPase_C"/>
    <property type="match status" value="1"/>
</dbReference>
<dbReference type="PROSITE" id="PS51880">
    <property type="entry name" value="TGS"/>
    <property type="match status" value="1"/>
</dbReference>
<evidence type="ECO:0000313" key="7">
    <source>
        <dbReference type="Proteomes" id="UP000179129"/>
    </source>
</evidence>
<dbReference type="GO" id="GO:0005525">
    <property type="term" value="F:GTP binding"/>
    <property type="evidence" value="ECO:0007669"/>
    <property type="project" value="InterPro"/>
</dbReference>
<accession>A0A1F5YRY4</accession>
<dbReference type="GO" id="GO:0005737">
    <property type="term" value="C:cytoplasm"/>
    <property type="evidence" value="ECO:0007669"/>
    <property type="project" value="TreeGrafter"/>
</dbReference>
<proteinExistence type="predicted"/>
<reference evidence="6 7" key="1">
    <citation type="journal article" date="2016" name="Nat. Commun.">
        <title>Thousands of microbial genomes shed light on interconnected biogeochemical processes in an aquifer system.</title>
        <authorList>
            <person name="Anantharaman K."/>
            <person name="Brown C.T."/>
            <person name="Hug L.A."/>
            <person name="Sharon I."/>
            <person name="Castelle C.J."/>
            <person name="Probst A.J."/>
            <person name="Thomas B.C."/>
            <person name="Singh A."/>
            <person name="Wilkins M.J."/>
            <person name="Karaoz U."/>
            <person name="Brodie E.L."/>
            <person name="Williams K.H."/>
            <person name="Hubbard S.S."/>
            <person name="Banfield J.F."/>
        </authorList>
    </citation>
    <scope>NUCLEOTIDE SEQUENCE [LARGE SCALE GENOMIC DNA]</scope>
</reference>